<keyword evidence="3" id="KW-1185">Reference proteome</keyword>
<proteinExistence type="predicted"/>
<dbReference type="Gene3D" id="3.40.630.30">
    <property type="match status" value="1"/>
</dbReference>
<dbReference type="PROSITE" id="PS51186">
    <property type="entry name" value="GNAT"/>
    <property type="match status" value="1"/>
</dbReference>
<accession>A0ABR9UFL8</accession>
<sequence length="143" mass="16601">MSIIVVQDLTPTQIQDLEQLYKLGWWSHQRTSKDIEKMLTHSDIIIGLVDSDTQKLIGFTRVLTDYTYRALIWDVLVESSYQNQGLGKKLMAEILTHPDLQEVETFLLMCLPEMVPFYEKLGFHSSESVKLMSLETASHYQEF</sequence>
<dbReference type="PANTHER" id="PTHR43233:SF1">
    <property type="entry name" value="FAMILY N-ACETYLTRANSFERASE, PUTATIVE (AFU_ORTHOLOGUE AFUA_6G03350)-RELATED"/>
    <property type="match status" value="1"/>
</dbReference>
<reference evidence="2 3" key="1">
    <citation type="submission" date="2020-10" db="EMBL/GenBank/DDBJ databases">
        <authorList>
            <person name="Castelo-Branco R."/>
            <person name="Eusebio N."/>
            <person name="Adriana R."/>
            <person name="Vieira A."/>
            <person name="Brugerolle De Fraissinette N."/>
            <person name="Rezende De Castro R."/>
            <person name="Schneider M.P."/>
            <person name="Vasconcelos V."/>
            <person name="Leao P.N."/>
        </authorList>
    </citation>
    <scope>NUCLEOTIDE SEQUENCE [LARGE SCALE GENOMIC DNA]</scope>
    <source>
        <strain evidence="2 3">LEGE 06226</strain>
    </source>
</reference>
<comment type="caution">
    <text evidence="2">The sequence shown here is derived from an EMBL/GenBank/DDBJ whole genome shotgun (WGS) entry which is preliminary data.</text>
</comment>
<name>A0ABR9UFL8_9CYAN</name>
<dbReference type="InterPro" id="IPR053144">
    <property type="entry name" value="Acetyltransferase_Butenolide"/>
</dbReference>
<organism evidence="2 3">
    <name type="scientific">Planktothrix mougeotii LEGE 06226</name>
    <dbReference type="NCBI Taxonomy" id="1828728"/>
    <lineage>
        <taxon>Bacteria</taxon>
        <taxon>Bacillati</taxon>
        <taxon>Cyanobacteriota</taxon>
        <taxon>Cyanophyceae</taxon>
        <taxon>Oscillatoriophycideae</taxon>
        <taxon>Oscillatoriales</taxon>
        <taxon>Microcoleaceae</taxon>
        <taxon>Planktothrix</taxon>
    </lineage>
</organism>
<evidence type="ECO:0000313" key="3">
    <source>
        <dbReference type="Proteomes" id="UP000640725"/>
    </source>
</evidence>
<dbReference type="EMBL" id="JADEWU010000051">
    <property type="protein sequence ID" value="MBE9145262.1"/>
    <property type="molecule type" value="Genomic_DNA"/>
</dbReference>
<dbReference type="RefSeq" id="WP_193870725.1">
    <property type="nucleotide sequence ID" value="NZ_JADEWU010000051.1"/>
</dbReference>
<gene>
    <name evidence="2" type="ORF">IQ236_18870</name>
</gene>
<dbReference type="CDD" id="cd04301">
    <property type="entry name" value="NAT_SF"/>
    <property type="match status" value="1"/>
</dbReference>
<dbReference type="PANTHER" id="PTHR43233">
    <property type="entry name" value="FAMILY N-ACETYLTRANSFERASE, PUTATIVE (AFU_ORTHOLOGUE AFUA_6G03350)-RELATED"/>
    <property type="match status" value="1"/>
</dbReference>
<dbReference type="Pfam" id="PF00583">
    <property type="entry name" value="Acetyltransf_1"/>
    <property type="match status" value="1"/>
</dbReference>
<dbReference type="InterPro" id="IPR000182">
    <property type="entry name" value="GNAT_dom"/>
</dbReference>
<dbReference type="Proteomes" id="UP000640725">
    <property type="component" value="Unassembled WGS sequence"/>
</dbReference>
<dbReference type="InterPro" id="IPR016181">
    <property type="entry name" value="Acyl_CoA_acyltransferase"/>
</dbReference>
<protein>
    <submittedName>
        <fullName evidence="2">GNAT family N-acetyltransferase</fullName>
    </submittedName>
</protein>
<evidence type="ECO:0000313" key="2">
    <source>
        <dbReference type="EMBL" id="MBE9145262.1"/>
    </source>
</evidence>
<feature type="domain" description="N-acetyltransferase" evidence="1">
    <location>
        <begin position="4"/>
        <end position="143"/>
    </location>
</feature>
<evidence type="ECO:0000259" key="1">
    <source>
        <dbReference type="PROSITE" id="PS51186"/>
    </source>
</evidence>
<dbReference type="SUPFAM" id="SSF55729">
    <property type="entry name" value="Acyl-CoA N-acyltransferases (Nat)"/>
    <property type="match status" value="1"/>
</dbReference>